<dbReference type="EMBL" id="PXYI01000001">
    <property type="protein sequence ID" value="PSJ43449.1"/>
    <property type="molecule type" value="Genomic_DNA"/>
</dbReference>
<reference evidence="3 4" key="1">
    <citation type="submission" date="2018-03" db="EMBL/GenBank/DDBJ databases">
        <title>The draft genome of Sphingosinicella sp. GL-C-18.</title>
        <authorList>
            <person name="Liu L."/>
            <person name="Li L."/>
            <person name="Liang L."/>
            <person name="Zhang X."/>
            <person name="Wang T."/>
        </authorList>
    </citation>
    <scope>NUCLEOTIDE SEQUENCE [LARGE SCALE GENOMIC DNA]</scope>
    <source>
        <strain evidence="3 4">GL-C-18</strain>
    </source>
</reference>
<accession>A0A2P7QZS1</accession>
<evidence type="ECO:0000313" key="3">
    <source>
        <dbReference type="EMBL" id="PSJ43449.1"/>
    </source>
</evidence>
<dbReference type="Proteomes" id="UP000241167">
    <property type="component" value="Unassembled WGS sequence"/>
</dbReference>
<feature type="domain" description="Potassium channel" evidence="2">
    <location>
        <begin position="85"/>
        <end position="158"/>
    </location>
</feature>
<evidence type="ECO:0000313" key="4">
    <source>
        <dbReference type="Proteomes" id="UP000241167"/>
    </source>
</evidence>
<keyword evidence="4" id="KW-1185">Reference proteome</keyword>
<feature type="transmembrane region" description="Helical" evidence="1">
    <location>
        <begin position="135"/>
        <end position="155"/>
    </location>
</feature>
<gene>
    <name evidence="3" type="ORF">C7I55_03575</name>
</gene>
<keyword evidence="1" id="KW-1133">Transmembrane helix</keyword>
<evidence type="ECO:0000259" key="2">
    <source>
        <dbReference type="Pfam" id="PF07885"/>
    </source>
</evidence>
<dbReference type="Pfam" id="PF07885">
    <property type="entry name" value="Ion_trans_2"/>
    <property type="match status" value="1"/>
</dbReference>
<protein>
    <recommendedName>
        <fullName evidence="2">Potassium channel domain-containing protein</fullName>
    </recommendedName>
</protein>
<keyword evidence="1" id="KW-0472">Membrane</keyword>
<feature type="transmembrane region" description="Helical" evidence="1">
    <location>
        <begin position="36"/>
        <end position="53"/>
    </location>
</feature>
<dbReference type="Gene3D" id="1.10.287.70">
    <property type="match status" value="1"/>
</dbReference>
<feature type="transmembrane region" description="Helical" evidence="1">
    <location>
        <begin position="6"/>
        <end position="24"/>
    </location>
</feature>
<evidence type="ECO:0000256" key="1">
    <source>
        <dbReference type="SAM" id="Phobius"/>
    </source>
</evidence>
<dbReference type="OrthoDB" id="9785126at2"/>
<name>A0A2P7QZS1_9SPHN</name>
<dbReference type="AlphaFoldDB" id="A0A2P7QZS1"/>
<feature type="transmembrane region" description="Helical" evidence="1">
    <location>
        <begin position="59"/>
        <end position="86"/>
    </location>
</feature>
<keyword evidence="1" id="KW-0812">Transmembrane</keyword>
<dbReference type="SUPFAM" id="SSF81324">
    <property type="entry name" value="Voltage-gated potassium channels"/>
    <property type="match status" value="1"/>
</dbReference>
<dbReference type="InterPro" id="IPR013099">
    <property type="entry name" value="K_chnl_dom"/>
</dbReference>
<sequence length="367" mass="39477">MTLEQIAGAALVVLFLVDIFLTVLYARAGTGLIAPYWNRAIWALKGVIAGLFGRRRAKVLTFAGPLIVVSLIVFWALGLTIGSALLIRPELGDSIRPSSGDTPRDFVTALLVAGNSLSIVGSGDYSPHSPGTRLLYLLNSLIGASVLSLVLSYIVQIYSALRERNALALTIHLMTGGTGDAAQMLARVIPDGDSSNTSSELGNVSRALAAVKEAHHFYPLLFYFRFDEPFYSVSRSSLVLLDLVALIRTALDPQRYAAVIRSAPVDSLHHGALMLLQTLDRNFVTASGGKADWQAEGRSRQSYAAALTMLREGNIAARPDGVERYLEVRREWEPLVRRVAPFLGYGIDEIDRRGAAGGAQAGAGNAV</sequence>
<proteinExistence type="predicted"/>
<comment type="caution">
    <text evidence="3">The sequence shown here is derived from an EMBL/GenBank/DDBJ whole genome shotgun (WGS) entry which is preliminary data.</text>
</comment>
<dbReference type="RefSeq" id="WP_106511469.1">
    <property type="nucleotide sequence ID" value="NZ_PXYI01000001.1"/>
</dbReference>
<organism evidence="3 4">
    <name type="scientific">Allosphingosinicella deserti</name>
    <dbReference type="NCBI Taxonomy" id="2116704"/>
    <lineage>
        <taxon>Bacteria</taxon>
        <taxon>Pseudomonadati</taxon>
        <taxon>Pseudomonadota</taxon>
        <taxon>Alphaproteobacteria</taxon>
        <taxon>Sphingomonadales</taxon>
        <taxon>Sphingomonadaceae</taxon>
        <taxon>Allosphingosinicella</taxon>
    </lineage>
</organism>